<proteinExistence type="predicted"/>
<evidence type="ECO:0000256" key="4">
    <source>
        <dbReference type="SAM" id="SignalP"/>
    </source>
</evidence>
<evidence type="ECO:0000256" key="2">
    <source>
        <dbReference type="ARBA" id="ARBA00023157"/>
    </source>
</evidence>
<dbReference type="Gene3D" id="2.60.120.200">
    <property type="match status" value="3"/>
</dbReference>
<name>A0ABV6N4Q7_9PSEU</name>
<dbReference type="InterPro" id="IPR053140">
    <property type="entry name" value="GDSL_Rv0518-like"/>
</dbReference>
<evidence type="ECO:0000259" key="5">
    <source>
        <dbReference type="SMART" id="SM00560"/>
    </source>
</evidence>
<keyword evidence="7" id="KW-1185">Reference proteome</keyword>
<feature type="region of interest" description="Disordered" evidence="3">
    <location>
        <begin position="240"/>
        <end position="285"/>
    </location>
</feature>
<dbReference type="EMBL" id="JBHLUD010000013">
    <property type="protein sequence ID" value="MFC0547272.1"/>
    <property type="molecule type" value="Genomic_DNA"/>
</dbReference>
<feature type="chain" id="PRO_5046948715" evidence="4">
    <location>
        <begin position="16"/>
        <end position="2045"/>
    </location>
</feature>
<dbReference type="Gene3D" id="3.40.50.1110">
    <property type="entry name" value="SGNH hydrolase"/>
    <property type="match status" value="1"/>
</dbReference>
<feature type="compositionally biased region" description="Polar residues" evidence="3">
    <location>
        <begin position="262"/>
        <end position="276"/>
    </location>
</feature>
<keyword evidence="1 4" id="KW-0732">Signal</keyword>
<organism evidence="6 7">
    <name type="scientific">Kutzneria chonburiensis</name>
    <dbReference type="NCBI Taxonomy" id="1483604"/>
    <lineage>
        <taxon>Bacteria</taxon>
        <taxon>Bacillati</taxon>
        <taxon>Actinomycetota</taxon>
        <taxon>Actinomycetes</taxon>
        <taxon>Pseudonocardiales</taxon>
        <taxon>Pseudonocardiaceae</taxon>
        <taxon>Kutzneria</taxon>
    </lineage>
</organism>
<evidence type="ECO:0000256" key="3">
    <source>
        <dbReference type="SAM" id="MobiDB-lite"/>
    </source>
</evidence>
<feature type="domain" description="LamG-like jellyroll fold" evidence="5">
    <location>
        <begin position="777"/>
        <end position="914"/>
    </location>
</feature>
<dbReference type="SUPFAM" id="SSF52266">
    <property type="entry name" value="SGNH hydrolase"/>
    <property type="match status" value="1"/>
</dbReference>
<gene>
    <name evidence="6" type="ORF">ACFFH7_37585</name>
</gene>
<dbReference type="SMART" id="SM00560">
    <property type="entry name" value="LamGL"/>
    <property type="match status" value="3"/>
</dbReference>
<feature type="signal peptide" evidence="4">
    <location>
        <begin position="1"/>
        <end position="15"/>
    </location>
</feature>
<evidence type="ECO:0000313" key="6">
    <source>
        <dbReference type="EMBL" id="MFC0547272.1"/>
    </source>
</evidence>
<feature type="domain" description="LamG-like jellyroll fold" evidence="5">
    <location>
        <begin position="1894"/>
        <end position="2035"/>
    </location>
</feature>
<dbReference type="SUPFAM" id="SSF49899">
    <property type="entry name" value="Concanavalin A-like lectins/glucanases"/>
    <property type="match status" value="3"/>
</dbReference>
<feature type="compositionally biased region" description="Polar residues" evidence="3">
    <location>
        <begin position="240"/>
        <end position="253"/>
    </location>
</feature>
<dbReference type="InterPro" id="IPR013320">
    <property type="entry name" value="ConA-like_dom_sf"/>
</dbReference>
<accession>A0ABV6N4Q7</accession>
<dbReference type="InterPro" id="IPR036514">
    <property type="entry name" value="SGNH_hydro_sf"/>
</dbReference>
<dbReference type="InterPro" id="IPR006558">
    <property type="entry name" value="LamG-like"/>
</dbReference>
<dbReference type="Proteomes" id="UP001589810">
    <property type="component" value="Unassembled WGS sequence"/>
</dbReference>
<keyword evidence="2" id="KW-1015">Disulfide bond</keyword>
<sequence>MIVSTAAAVPPVALAVTPVTPKPGPVPTTQGQPSKLPTLDDGYGPTPQQSAAMTAAAAKARATGKPVTVDSLTTETAQYVAQPKGGFVLTGTPEPVRANQNGKWVPVDTTLHRNADGSLSPAATAYGSVTLSGGGKVPLAVTASGSTTYSVSWPAALPTPTVAGSTATYHDVLPGVDLQASATIAGGFSEVLVVHDKQAASNPALAKLQLPTVVAGGSVKTEKTGGVTITGAKGGNTLTASTPFMWDSNTTIPSAAKDSPRQRSSVQTSPDASDSTHPGAVARSAPIKAEATASALTLVPDKHLLTDTATVFPLYIDPSFQWKNPTENMSNPSFDEVKQGYPCTNTSFYNDTSSGADNGYLAVGINDFAGGTCLGKMRAYFQWALPQEIWGAHIGNVSGQPGATANFTKVYSGTCATGNINLHWSGGIGPGTSWNNQPNPGPSIGQLAWGPVDRPCGAGTPAAITHGYDVTSVIAQSAAAHASQITLGLLDDGGEASRSDAAYARFAHNATLQIFFNRAPNTPGADGMAAKSGADNAGCNTAGQGPYPYMGKAIATNTPVLSTTVSDVDGDHLQADFQYWVDNGSPTDGYSADNVGSGGTAAYSLPSSFITGLSNGQVVSWKARVTDGEDWGGWSPVCHFTAEPTAPSAPSISSTDGRYPDNGTIGAVAGTPGRFTVASTGGQVSKLVDSLDEPNLPRTNPPSADVMTPNGSAAIAVASRWKLSDATATAAPDSAGNAPATLSGTTSFVTDPVHGKVMSLNGNGFAATSGPVIKTDGSFTVSAWVNAASTTDSGAVLGQDSVFASGFYLENIDGKWSFSKLSSDNLNAAAVRAESTNAPQVGVWAHLAGVYDASNGKLTLYVNGQAQGTNTDSTPYAANGPFTIGRAQWNAMQAGDFKGSISDVQAYQAALSATDIAKIFGGGQISPAARWRMTEGTGTSLADASGNNHPVTLTGGGVAWAPATDDAPALRFAGPDGHGATSGPVLDTTQSFTVSAWAKISDLNGYYAVASQNATHTSAFEIRYSPDVKAWIFGMTNADATGDPYQWAFLSNTVTQANVNVWTHVAGVYDAPAHQISLYVNGVLIKQNTVSAVIPAPGPFVVGDTRFNDGDTAFFHGSISDVQAYQTALNGSEIAEMAASATRSYGPKSPGPHTMLAYTADAAGDASGYQSYTFYSGADPSTTCATLAACFNNVSISPNNNVSLGNADGLNSFSADDLTNAGWNSGGTVNVNGAKFTLPQFGAGQADNVLAANQTITVGQSVATTGSSALEFLTTGTTVDAGKMPPSIKGNLTAPYVPAGTPVTASWCFDSTKPGYWCAPKGVIHYDHGFDMPYYLTVPDWVAGPSALAAVTLPHRNEPGGPNGQLPTKLYTFSVPLIPGRTVQSVTLPDVGASPWSAQALHIYGMATRDTTIDGAAAGKTWTGAWSSPTEGLFNYGSTFSDVTFREAVRPSIGGDTVRIKFDNAMGDTPLDIRHASIALASGGGTAPTAVPAASPIALTFGGQPNVTLPEGGMTYSDPIHLTVPANKFALVSFQVGNDVPYIVTNSETNNTGYGFVTANATATEKANHTDDHTMDMTGTAFSHSGTDGFSTNVVTNMDVQTSGVPTQAVLGDGFVEQTQPGRTAVADLADVFAATEATTPTPYGTLSEGIQSNRVMTDYASVSGGGPSLLSRIDRDLLDQPGLNTVVLEEGLQDVLAGRSANDLTSSGLSALIDYLTGYGLTFVGMGLTPCLGYAGNGTSTNDACTTAVDDQRVAVNQWLAEFGGQPSQYYVDSDKAVGVPDSSGQRVQLNPAADSGDHVNLNDAGFGALASVYQGAQDTWTLDDGATTSDPTIAADTPNSGTSPYLPASGGNQATLAGTAAWAADPVVAEALSLDGSAGYAATDGPAVDTSRSFSVSVWANLSTLPSTAATVLGEDGQHSSAFYLFYNPASKSWNFSVSPSDTPTVANLPCVIAPDQAAANTWTHLVGVYDAVAKTESLYVNGTFVNLVGNVTSFAATGPFTMGRARWNDANDRFFPGRIRQAQAWNYALTPTQVSALYQRIN</sequence>
<dbReference type="Pfam" id="PF13385">
    <property type="entry name" value="Laminin_G_3"/>
    <property type="match status" value="3"/>
</dbReference>
<feature type="region of interest" description="Disordered" evidence="3">
    <location>
        <begin position="690"/>
        <end position="709"/>
    </location>
</feature>
<feature type="region of interest" description="Disordered" evidence="3">
    <location>
        <begin position="18"/>
        <end position="38"/>
    </location>
</feature>
<dbReference type="PANTHER" id="PTHR43784">
    <property type="entry name" value="GDSL-LIKE LIPASE/ACYLHYDROLASE, PUTATIVE (AFU_ORTHOLOGUE AFUA_2G00820)-RELATED"/>
    <property type="match status" value="1"/>
</dbReference>
<evidence type="ECO:0000313" key="7">
    <source>
        <dbReference type="Proteomes" id="UP001589810"/>
    </source>
</evidence>
<comment type="caution">
    <text evidence="6">The sequence shown here is derived from an EMBL/GenBank/DDBJ whole genome shotgun (WGS) entry which is preliminary data.</text>
</comment>
<evidence type="ECO:0000256" key="1">
    <source>
        <dbReference type="ARBA" id="ARBA00022729"/>
    </source>
</evidence>
<feature type="domain" description="LamG-like jellyroll fold" evidence="5">
    <location>
        <begin position="990"/>
        <end position="1132"/>
    </location>
</feature>
<protein>
    <submittedName>
        <fullName evidence="6">LamG-like jellyroll fold domain-containing protein</fullName>
    </submittedName>
</protein>
<dbReference type="RefSeq" id="WP_273937510.1">
    <property type="nucleotide sequence ID" value="NZ_CP097263.1"/>
</dbReference>
<dbReference type="PANTHER" id="PTHR43784:SF2">
    <property type="entry name" value="GDSL-LIKE LIPASE_ACYLHYDROLASE, PUTATIVE (AFU_ORTHOLOGUE AFUA_2G00820)-RELATED"/>
    <property type="match status" value="1"/>
</dbReference>
<reference evidence="6 7" key="1">
    <citation type="submission" date="2024-09" db="EMBL/GenBank/DDBJ databases">
        <authorList>
            <person name="Sun Q."/>
            <person name="Mori K."/>
        </authorList>
    </citation>
    <scope>NUCLEOTIDE SEQUENCE [LARGE SCALE GENOMIC DNA]</scope>
    <source>
        <strain evidence="6 7">TBRC 1432</strain>
    </source>
</reference>